<dbReference type="Proteomes" id="UP000830055">
    <property type="component" value="Chromosome"/>
</dbReference>
<dbReference type="RefSeq" id="WP_284152550.1">
    <property type="nucleotide sequence ID" value="NZ_AP025516.1"/>
</dbReference>
<evidence type="ECO:0000313" key="2">
    <source>
        <dbReference type="Proteomes" id="UP000830055"/>
    </source>
</evidence>
<evidence type="ECO:0000313" key="1">
    <source>
        <dbReference type="EMBL" id="BDD89239.1"/>
    </source>
</evidence>
<organism evidence="1 2">
    <name type="scientific">Desulfofustis limnaeus</name>
    <dbReference type="NCBI Taxonomy" id="2740163"/>
    <lineage>
        <taxon>Bacteria</taxon>
        <taxon>Pseudomonadati</taxon>
        <taxon>Thermodesulfobacteriota</taxon>
        <taxon>Desulfobulbia</taxon>
        <taxon>Desulfobulbales</taxon>
        <taxon>Desulfocapsaceae</taxon>
        <taxon>Desulfofustis</taxon>
    </lineage>
</organism>
<dbReference type="Gene3D" id="3.90.70.10">
    <property type="entry name" value="Cysteine proteinases"/>
    <property type="match status" value="1"/>
</dbReference>
<protein>
    <recommendedName>
        <fullName evidence="3">Peptidase C39-like domain-containing protein</fullName>
    </recommendedName>
</protein>
<dbReference type="EMBL" id="AP025516">
    <property type="protein sequence ID" value="BDD89239.1"/>
    <property type="molecule type" value="Genomic_DNA"/>
</dbReference>
<reference evidence="1 2" key="1">
    <citation type="submission" date="2022-01" db="EMBL/GenBank/DDBJ databases">
        <title>Desulfofustis limnae sp. nov., a novel mesophilic sulfate-reducing bacterium isolated from marsh soil.</title>
        <authorList>
            <person name="Watanabe M."/>
            <person name="Takahashi A."/>
            <person name="Kojima H."/>
            <person name="Fukui M."/>
        </authorList>
    </citation>
    <scope>NUCLEOTIDE SEQUENCE [LARGE SCALE GENOMIC DNA]</scope>
    <source>
        <strain evidence="1 2">PPLL</strain>
    </source>
</reference>
<accession>A0ABM7WE60</accession>
<keyword evidence="2" id="KW-1185">Reference proteome</keyword>
<name>A0ABM7WE60_9BACT</name>
<proteinExistence type="predicted"/>
<gene>
    <name evidence="1" type="ORF">DPPLL_36040</name>
</gene>
<sequence length="234" mass="26452">MDIRLDVTMLPQPDDSSCGPTCLHAVYDYYGLRRPLPEIISEIEFLDKGGTLGVVLANHALGSGFNVTLCTYNLMIFDPTWFNRGVNLAERLRKRFAFTGSRKQRFAIKQYLQFLAGGGTIKFEDMTRRLLTGFLEKNIPIITGLNSTFLYRSSRVFAETMRDDDIRGRVEGHFVVLSGYERSSRVVAIADPYSRNPFTGNTSYRIGIDRVINAILLGVMTYDANFIIIEPQPT</sequence>
<evidence type="ECO:0008006" key="3">
    <source>
        <dbReference type="Google" id="ProtNLM"/>
    </source>
</evidence>